<dbReference type="Proteomes" id="UP000235965">
    <property type="component" value="Unassembled WGS sequence"/>
</dbReference>
<evidence type="ECO:0000313" key="3">
    <source>
        <dbReference type="Proteomes" id="UP000235965"/>
    </source>
</evidence>
<evidence type="ECO:0000256" key="1">
    <source>
        <dbReference type="SAM" id="MobiDB-lite"/>
    </source>
</evidence>
<sequence length="294" mass="32373">TASSVNISNKSNATSGSINIISSNGNIRRTNTITASAGNTKRTPKIKVTLKKLKTPSSQEQNERHNFQTDFIHPDDIIHHKNGNVYIKNLKCRMCNYKAAWEGEMARHESKAHGIHRPISVKQATKKVPRPIPNLIPIQNKVMPPGSVTSLPILRIPTIRGRAATSLLKPQQLQTSQQESGLSERDLNEICAKSCPNSSLKDFASLIGGEDAFKLPDDEMNDGAPKKTSPKQEEEDYYDEDEVAPSDSQSQSKPNILASVTDSSFKKKNASFFDKLKEKLLVGAGESCNLVCTF</sequence>
<feature type="compositionally biased region" description="Polar residues" evidence="1">
    <location>
        <begin position="246"/>
        <end position="258"/>
    </location>
</feature>
<accession>A0A2J7QYX9</accession>
<name>A0A2J7QYX9_9NEOP</name>
<feature type="compositionally biased region" description="Acidic residues" evidence="1">
    <location>
        <begin position="233"/>
        <end position="244"/>
    </location>
</feature>
<keyword evidence="3" id="KW-1185">Reference proteome</keyword>
<feature type="region of interest" description="Disordered" evidence="1">
    <location>
        <begin position="212"/>
        <end position="258"/>
    </location>
</feature>
<dbReference type="EMBL" id="NEVH01009082">
    <property type="protein sequence ID" value="PNF33783.1"/>
    <property type="molecule type" value="Genomic_DNA"/>
</dbReference>
<protein>
    <recommendedName>
        <fullName evidence="4">C2H2-type domain-containing protein</fullName>
    </recommendedName>
</protein>
<evidence type="ECO:0008006" key="4">
    <source>
        <dbReference type="Google" id="ProtNLM"/>
    </source>
</evidence>
<proteinExistence type="predicted"/>
<gene>
    <name evidence="2" type="ORF">B7P43_G10226</name>
</gene>
<evidence type="ECO:0000313" key="2">
    <source>
        <dbReference type="EMBL" id="PNF33783.1"/>
    </source>
</evidence>
<reference evidence="2 3" key="1">
    <citation type="submission" date="2017-12" db="EMBL/GenBank/DDBJ databases">
        <title>Hemimetabolous genomes reveal molecular basis of termite eusociality.</title>
        <authorList>
            <person name="Harrison M.C."/>
            <person name="Jongepier E."/>
            <person name="Robertson H.M."/>
            <person name="Arning N."/>
            <person name="Bitard-Feildel T."/>
            <person name="Chao H."/>
            <person name="Childers C.P."/>
            <person name="Dinh H."/>
            <person name="Doddapaneni H."/>
            <person name="Dugan S."/>
            <person name="Gowin J."/>
            <person name="Greiner C."/>
            <person name="Han Y."/>
            <person name="Hu H."/>
            <person name="Hughes D.S.T."/>
            <person name="Huylmans A.-K."/>
            <person name="Kemena C."/>
            <person name="Kremer L.P.M."/>
            <person name="Lee S.L."/>
            <person name="Lopez-Ezquerra A."/>
            <person name="Mallet L."/>
            <person name="Monroy-Kuhn J.M."/>
            <person name="Moser A."/>
            <person name="Murali S.C."/>
            <person name="Muzny D.M."/>
            <person name="Otani S."/>
            <person name="Piulachs M.-D."/>
            <person name="Poelchau M."/>
            <person name="Qu J."/>
            <person name="Schaub F."/>
            <person name="Wada-Katsumata A."/>
            <person name="Worley K.C."/>
            <person name="Xie Q."/>
            <person name="Ylla G."/>
            <person name="Poulsen M."/>
            <person name="Gibbs R.A."/>
            <person name="Schal C."/>
            <person name="Richards S."/>
            <person name="Belles X."/>
            <person name="Korb J."/>
            <person name="Bornberg-Bauer E."/>
        </authorList>
    </citation>
    <scope>NUCLEOTIDE SEQUENCE [LARGE SCALE GENOMIC DNA]</scope>
    <source>
        <tissue evidence="2">Whole body</tissue>
    </source>
</reference>
<organism evidence="2 3">
    <name type="scientific">Cryptotermes secundus</name>
    <dbReference type="NCBI Taxonomy" id="105785"/>
    <lineage>
        <taxon>Eukaryota</taxon>
        <taxon>Metazoa</taxon>
        <taxon>Ecdysozoa</taxon>
        <taxon>Arthropoda</taxon>
        <taxon>Hexapoda</taxon>
        <taxon>Insecta</taxon>
        <taxon>Pterygota</taxon>
        <taxon>Neoptera</taxon>
        <taxon>Polyneoptera</taxon>
        <taxon>Dictyoptera</taxon>
        <taxon>Blattodea</taxon>
        <taxon>Blattoidea</taxon>
        <taxon>Termitoidae</taxon>
        <taxon>Kalotermitidae</taxon>
        <taxon>Cryptotermitinae</taxon>
        <taxon>Cryptotermes</taxon>
    </lineage>
</organism>
<comment type="caution">
    <text evidence="2">The sequence shown here is derived from an EMBL/GenBank/DDBJ whole genome shotgun (WGS) entry which is preliminary data.</text>
</comment>
<feature type="non-terminal residue" evidence="2">
    <location>
        <position position="294"/>
    </location>
</feature>
<dbReference type="AlphaFoldDB" id="A0A2J7QYX9"/>
<feature type="non-terminal residue" evidence="2">
    <location>
        <position position="1"/>
    </location>
</feature>
<dbReference type="OrthoDB" id="6417347at2759"/>